<dbReference type="HOGENOM" id="CLU_029154_0_0_1"/>
<keyword evidence="3" id="KW-0472">Membrane</keyword>
<gene>
    <name evidence="7" type="primary">8233039</name>
    <name evidence="6" type="ORF">Phum_PHUM509540</name>
</gene>
<evidence type="ECO:0000313" key="6">
    <source>
        <dbReference type="EMBL" id="EEB18319.1"/>
    </source>
</evidence>
<evidence type="ECO:0000259" key="5">
    <source>
        <dbReference type="PROSITE" id="PS50157"/>
    </source>
</evidence>
<evidence type="ECO:0000313" key="8">
    <source>
        <dbReference type="Proteomes" id="UP000009046"/>
    </source>
</evidence>
<dbReference type="PROSITE" id="PS50157">
    <property type="entry name" value="ZINC_FINGER_C2H2_2"/>
    <property type="match status" value="1"/>
</dbReference>
<dbReference type="FunCoup" id="E0VY63">
    <property type="interactions" value="7"/>
</dbReference>
<organism>
    <name type="scientific">Pediculus humanus subsp. corporis</name>
    <name type="common">Body louse</name>
    <dbReference type="NCBI Taxonomy" id="121224"/>
    <lineage>
        <taxon>Eukaryota</taxon>
        <taxon>Metazoa</taxon>
        <taxon>Ecdysozoa</taxon>
        <taxon>Arthropoda</taxon>
        <taxon>Hexapoda</taxon>
        <taxon>Insecta</taxon>
        <taxon>Pterygota</taxon>
        <taxon>Neoptera</taxon>
        <taxon>Paraneoptera</taxon>
        <taxon>Psocodea</taxon>
        <taxon>Troctomorpha</taxon>
        <taxon>Phthiraptera</taxon>
        <taxon>Anoplura</taxon>
        <taxon>Pediculidae</taxon>
        <taxon>Pediculus</taxon>
    </lineage>
</organism>
<dbReference type="PANTHER" id="PTHR21385">
    <property type="entry name" value="ZINC FINGER PROTEIN-RELATED"/>
    <property type="match status" value="1"/>
</dbReference>
<feature type="chain" id="PRO_5014570248" description="C2H2-type domain-containing protein" evidence="4">
    <location>
        <begin position="21"/>
        <end position="428"/>
    </location>
</feature>
<evidence type="ECO:0000313" key="7">
    <source>
        <dbReference type="EnsemblMetazoa" id="PHUM509540-PA"/>
    </source>
</evidence>
<dbReference type="KEGG" id="phu:Phum_PHUM509540"/>
<evidence type="ECO:0000256" key="4">
    <source>
        <dbReference type="SAM" id="SignalP"/>
    </source>
</evidence>
<feature type="compositionally biased region" description="Low complexity" evidence="2">
    <location>
        <begin position="237"/>
        <end position="248"/>
    </location>
</feature>
<dbReference type="OrthoDB" id="4507at2759"/>
<dbReference type="RefSeq" id="XP_002431057.1">
    <property type="nucleotide sequence ID" value="XM_002431012.1"/>
</dbReference>
<dbReference type="GeneID" id="8233039"/>
<reference evidence="6" key="2">
    <citation type="submission" date="2007-04" db="EMBL/GenBank/DDBJ databases">
        <title>The genome of the human body louse.</title>
        <authorList>
            <consortium name="The Human Body Louse Genome Consortium"/>
            <person name="Kirkness E."/>
            <person name="Walenz B."/>
            <person name="Hass B."/>
            <person name="Bruggner R."/>
            <person name="Strausberg R."/>
        </authorList>
    </citation>
    <scope>NUCLEOTIDE SEQUENCE</scope>
    <source>
        <strain evidence="6">USDA</strain>
    </source>
</reference>
<feature type="signal peptide" evidence="4">
    <location>
        <begin position="1"/>
        <end position="20"/>
    </location>
</feature>
<dbReference type="InParanoid" id="E0VY63"/>
<feature type="compositionally biased region" description="Basic and acidic residues" evidence="2">
    <location>
        <begin position="172"/>
        <end position="181"/>
    </location>
</feature>
<evidence type="ECO:0000256" key="1">
    <source>
        <dbReference type="PROSITE-ProRule" id="PRU00042"/>
    </source>
</evidence>
<dbReference type="EMBL" id="AAZO01006201">
    <property type="status" value="NOT_ANNOTATED_CDS"/>
    <property type="molecule type" value="Genomic_DNA"/>
</dbReference>
<evidence type="ECO:0000256" key="3">
    <source>
        <dbReference type="SAM" id="Phobius"/>
    </source>
</evidence>
<dbReference type="EMBL" id="DS235843">
    <property type="protein sequence ID" value="EEB18319.1"/>
    <property type="molecule type" value="Genomic_DNA"/>
</dbReference>
<dbReference type="AlphaFoldDB" id="E0VY63"/>
<keyword evidence="4" id="KW-0732">Signal</keyword>
<feature type="domain" description="C2H2-type" evidence="5">
    <location>
        <begin position="81"/>
        <end position="109"/>
    </location>
</feature>
<keyword evidence="8" id="KW-1185">Reference proteome</keyword>
<proteinExistence type="predicted"/>
<feature type="transmembrane region" description="Helical" evidence="3">
    <location>
        <begin position="338"/>
        <end position="363"/>
    </location>
</feature>
<dbReference type="Proteomes" id="UP000009046">
    <property type="component" value="Unassembled WGS sequence"/>
</dbReference>
<keyword evidence="1" id="KW-0863">Zinc-finger</keyword>
<name>E0VY63_PEDHC</name>
<feature type="region of interest" description="Disordered" evidence="2">
    <location>
        <begin position="172"/>
        <end position="259"/>
    </location>
</feature>
<accession>E0VY63</accession>
<protein>
    <recommendedName>
        <fullName evidence="5">C2H2-type domain-containing protein</fullName>
    </recommendedName>
</protein>
<reference evidence="7" key="3">
    <citation type="submission" date="2021-02" db="UniProtKB">
        <authorList>
            <consortium name="EnsemblMetazoa"/>
        </authorList>
    </citation>
    <scope>IDENTIFICATION</scope>
    <source>
        <strain evidence="7">USDA</strain>
    </source>
</reference>
<keyword evidence="1" id="KW-0479">Metal-binding</keyword>
<keyword evidence="3" id="KW-1133">Transmembrane helix</keyword>
<dbReference type="CTD" id="8233039"/>
<feature type="compositionally biased region" description="Basic and acidic residues" evidence="2">
    <location>
        <begin position="209"/>
        <end position="224"/>
    </location>
</feature>
<keyword evidence="3" id="KW-0812">Transmembrane</keyword>
<dbReference type="OMA" id="CDILRCD"/>
<dbReference type="VEuPathDB" id="VectorBase:PHUM509540"/>
<dbReference type="GO" id="GO:0008270">
    <property type="term" value="F:zinc ion binding"/>
    <property type="evidence" value="ECO:0007669"/>
    <property type="project" value="UniProtKB-KW"/>
</dbReference>
<keyword evidence="1" id="KW-0862">Zinc</keyword>
<dbReference type="PROSITE" id="PS00028">
    <property type="entry name" value="ZINC_FINGER_C2H2_1"/>
    <property type="match status" value="1"/>
</dbReference>
<dbReference type="eggNOG" id="ENOG502QRQG">
    <property type="taxonomic scope" value="Eukaryota"/>
</dbReference>
<dbReference type="InterPro" id="IPR013087">
    <property type="entry name" value="Znf_C2H2_type"/>
</dbReference>
<dbReference type="EnsemblMetazoa" id="PHUM509540-RA">
    <property type="protein sequence ID" value="PHUM509540-PA"/>
    <property type="gene ID" value="PHUM509540"/>
</dbReference>
<sequence length="428" mass="48932">MKSKVIVLVILSIIPWPGQTVFKISCPRDSASVVRKLIQRKWIPILEKYQVKIPVECPFHPIRDIFGPQQAAKHQFRSSQWSCGFCGKSFYEERYLELHFDNIHKNQINVAEDAVCLADYCDIMRCEVLVTQEIKNKHLNGKGQMNTDIEIWREATVYKTALTLSSPRELVRVTPKDDKTQGKKFKSTTFSSPPPPSSSSSSSSSADTRCSKVTEKKGKSDSDKNNNSPDTGDGDMNNTKDTCDNNNNLVDSALPPSDKKGKIQEFQKLKTNCQPEELLKLKQRCEVLVQDCIAGLLTNLSMEEYKDVEEELNKAVCWYLTCERYWEDSFEEIRPFPWGLVFVFIMVLSLGICLVYYIIWVLFDGKDGSISSQGVSGKTTPSHYINSRTLSPYSEEYFPSPDMGDLAQNERYIYVTYPPELKRRLLER</sequence>
<evidence type="ECO:0000256" key="2">
    <source>
        <dbReference type="SAM" id="MobiDB-lite"/>
    </source>
</evidence>
<dbReference type="PANTHER" id="PTHR21385:SF0">
    <property type="entry name" value="RE51073P"/>
    <property type="match status" value="1"/>
</dbReference>
<reference evidence="6" key="1">
    <citation type="submission" date="2007-04" db="EMBL/GenBank/DDBJ databases">
        <title>Annotation of Pediculus humanus corporis strain USDA.</title>
        <authorList>
            <person name="Kirkness E."/>
            <person name="Hannick L."/>
            <person name="Hass B."/>
            <person name="Bruggner R."/>
            <person name="Lawson D."/>
            <person name="Bidwell S."/>
            <person name="Joardar V."/>
            <person name="Caler E."/>
            <person name="Walenz B."/>
            <person name="Inman J."/>
            <person name="Schobel S."/>
            <person name="Galinsky K."/>
            <person name="Amedeo P."/>
            <person name="Strausberg R."/>
        </authorList>
    </citation>
    <scope>NUCLEOTIDE SEQUENCE</scope>
    <source>
        <strain evidence="6">USDA</strain>
    </source>
</reference>